<keyword evidence="2" id="KW-1185">Reference proteome</keyword>
<dbReference type="RefSeq" id="XP_067920193.1">
    <property type="nucleotide sequence ID" value="XM_068067835.1"/>
</dbReference>
<dbReference type="GeneID" id="94431046"/>
<feature type="non-terminal residue" evidence="1">
    <location>
        <position position="1"/>
    </location>
</feature>
<feature type="non-terminal residue" evidence="1">
    <location>
        <position position="94"/>
    </location>
</feature>
<dbReference type="EMBL" id="MIGC01004116">
    <property type="protein sequence ID" value="PHJ18487.1"/>
    <property type="molecule type" value="Genomic_DNA"/>
</dbReference>
<protein>
    <submittedName>
        <fullName evidence="1">Uncharacterized protein</fullName>
    </submittedName>
</protein>
<reference evidence="1 2" key="1">
    <citation type="journal article" date="2017" name="Int. J. Parasitol.">
        <title>The genome of the protozoan parasite Cystoisospora suis and a reverse vaccinology approach to identify vaccine candidates.</title>
        <authorList>
            <person name="Palmieri N."/>
            <person name="Shrestha A."/>
            <person name="Ruttkowski B."/>
            <person name="Beck T."/>
            <person name="Vogl C."/>
            <person name="Tomley F."/>
            <person name="Blake D.P."/>
            <person name="Joachim A."/>
        </authorList>
    </citation>
    <scope>NUCLEOTIDE SEQUENCE [LARGE SCALE GENOMIC DNA]</scope>
    <source>
        <strain evidence="1 2">Wien I</strain>
    </source>
</reference>
<comment type="caution">
    <text evidence="1">The sequence shown here is derived from an EMBL/GenBank/DDBJ whole genome shotgun (WGS) entry which is preliminary data.</text>
</comment>
<accession>A0A2C6KLS4</accession>
<evidence type="ECO:0000313" key="2">
    <source>
        <dbReference type="Proteomes" id="UP000221165"/>
    </source>
</evidence>
<dbReference type="AlphaFoldDB" id="A0A2C6KLS4"/>
<name>A0A2C6KLS4_9APIC</name>
<dbReference type="VEuPathDB" id="ToxoDB:CSUI_007690"/>
<dbReference type="OrthoDB" id="2018073at2759"/>
<organism evidence="1 2">
    <name type="scientific">Cystoisospora suis</name>
    <dbReference type="NCBI Taxonomy" id="483139"/>
    <lineage>
        <taxon>Eukaryota</taxon>
        <taxon>Sar</taxon>
        <taxon>Alveolata</taxon>
        <taxon>Apicomplexa</taxon>
        <taxon>Conoidasida</taxon>
        <taxon>Coccidia</taxon>
        <taxon>Eucoccidiorida</taxon>
        <taxon>Eimeriorina</taxon>
        <taxon>Sarcocystidae</taxon>
        <taxon>Cystoisospora</taxon>
    </lineage>
</organism>
<gene>
    <name evidence="1" type="ORF">CSUI_007690</name>
</gene>
<sequence length="94" mass="10488">ANCAAVREWDSNGTVFGYNRHLKAHQAGEFGHNDFYPVVIAAIQAMACHTNSSSGDDLDGRYSTNRKKRKNEMEGIAWPPSHLSIYVETVYLSL</sequence>
<dbReference type="Proteomes" id="UP000221165">
    <property type="component" value="Unassembled WGS sequence"/>
</dbReference>
<evidence type="ECO:0000313" key="1">
    <source>
        <dbReference type="EMBL" id="PHJ18487.1"/>
    </source>
</evidence>
<proteinExistence type="predicted"/>